<evidence type="ECO:0008006" key="3">
    <source>
        <dbReference type="Google" id="ProtNLM"/>
    </source>
</evidence>
<dbReference type="AlphaFoldDB" id="A0AAV4SHA6"/>
<dbReference type="EMBL" id="BPLR01009570">
    <property type="protein sequence ID" value="GIY32947.1"/>
    <property type="molecule type" value="Genomic_DNA"/>
</dbReference>
<evidence type="ECO:0000313" key="1">
    <source>
        <dbReference type="EMBL" id="GIY32947.1"/>
    </source>
</evidence>
<dbReference type="Proteomes" id="UP001054945">
    <property type="component" value="Unassembled WGS sequence"/>
</dbReference>
<name>A0AAV4SHA6_CAEEX</name>
<proteinExistence type="predicted"/>
<comment type="caution">
    <text evidence="1">The sequence shown here is derived from an EMBL/GenBank/DDBJ whole genome shotgun (WGS) entry which is preliminary data.</text>
</comment>
<accession>A0AAV4SHA6</accession>
<sequence>MSFLRCQGLAEYAPSNSMVKFWIVEFKHGCKSISEEECPGCPIEVTPPEAFDKIHIILDVRKLKVFEIAEATSI</sequence>
<reference evidence="1 2" key="1">
    <citation type="submission" date="2021-06" db="EMBL/GenBank/DDBJ databases">
        <title>Caerostris extrusa draft genome.</title>
        <authorList>
            <person name="Kono N."/>
            <person name="Arakawa K."/>
        </authorList>
    </citation>
    <scope>NUCLEOTIDE SEQUENCE [LARGE SCALE GENOMIC DNA]</scope>
</reference>
<protein>
    <recommendedName>
        <fullName evidence="3">Transposase</fullName>
    </recommendedName>
</protein>
<organism evidence="1 2">
    <name type="scientific">Caerostris extrusa</name>
    <name type="common">Bark spider</name>
    <name type="synonym">Caerostris bankana</name>
    <dbReference type="NCBI Taxonomy" id="172846"/>
    <lineage>
        <taxon>Eukaryota</taxon>
        <taxon>Metazoa</taxon>
        <taxon>Ecdysozoa</taxon>
        <taxon>Arthropoda</taxon>
        <taxon>Chelicerata</taxon>
        <taxon>Arachnida</taxon>
        <taxon>Araneae</taxon>
        <taxon>Araneomorphae</taxon>
        <taxon>Entelegynae</taxon>
        <taxon>Araneoidea</taxon>
        <taxon>Araneidae</taxon>
        <taxon>Caerostris</taxon>
    </lineage>
</organism>
<keyword evidence="2" id="KW-1185">Reference proteome</keyword>
<evidence type="ECO:0000313" key="2">
    <source>
        <dbReference type="Proteomes" id="UP001054945"/>
    </source>
</evidence>
<gene>
    <name evidence="1" type="ORF">CEXT_645301</name>
</gene>